<evidence type="ECO:0000259" key="8">
    <source>
        <dbReference type="Pfam" id="PF00551"/>
    </source>
</evidence>
<comment type="function">
    <text evidence="6">Catalyzes the transfer of a formyl group from 10-formyltetrahydrofolate to 5-phospho-ribosyl-glycinamide (GAR), producing 5-phospho-ribosyl-N-formylglycinamide (FGAR) and tetrahydrofolate.</text>
</comment>
<dbReference type="UniPathway" id="UPA00074">
    <property type="reaction ID" value="UER00126"/>
</dbReference>
<comment type="caution">
    <text evidence="9">The sequence shown here is derived from an EMBL/GenBank/DDBJ whole genome shotgun (WGS) entry which is preliminary data.</text>
</comment>
<dbReference type="EC" id="2.1.2.2" evidence="6"/>
<dbReference type="FunFam" id="3.40.50.170:FF:000008">
    <property type="entry name" value="Phosphoribosylglycinamide formyltransferase"/>
    <property type="match status" value="1"/>
</dbReference>
<dbReference type="InterPro" id="IPR002376">
    <property type="entry name" value="Formyl_transf_N"/>
</dbReference>
<dbReference type="GO" id="GO:0004644">
    <property type="term" value="F:phosphoribosylglycinamide formyltransferase activity"/>
    <property type="evidence" value="ECO:0007669"/>
    <property type="project" value="UniProtKB-UniRule"/>
</dbReference>
<dbReference type="Proteomes" id="UP000179616">
    <property type="component" value="Unassembled WGS sequence"/>
</dbReference>
<dbReference type="SUPFAM" id="SSF53328">
    <property type="entry name" value="Formyltransferase"/>
    <property type="match status" value="1"/>
</dbReference>
<proteinExistence type="inferred from homology"/>
<evidence type="ECO:0000256" key="1">
    <source>
        <dbReference type="ARBA" id="ARBA00005054"/>
    </source>
</evidence>
<dbReference type="InterPro" id="IPR004607">
    <property type="entry name" value="GART"/>
</dbReference>
<dbReference type="Gene3D" id="3.40.50.170">
    <property type="entry name" value="Formyl transferase, N-terminal domain"/>
    <property type="match status" value="1"/>
</dbReference>
<dbReference type="PANTHER" id="PTHR43369">
    <property type="entry name" value="PHOSPHORIBOSYLGLYCINAMIDE FORMYLTRANSFERASE"/>
    <property type="match status" value="1"/>
</dbReference>
<dbReference type="HAMAP" id="MF_01930">
    <property type="entry name" value="PurN"/>
    <property type="match status" value="1"/>
</dbReference>
<reference evidence="9 10" key="1">
    <citation type="submission" date="2016-10" db="EMBL/GenBank/DDBJ databases">
        <title>Evaluation of Human, Veterinary and Environmental Mycobacterium chelonae Isolates by Core Genome Phylogenomic Analysis, Targeted Gene Comparison, and Anti-microbial Susceptibility Patterns: A Tale of Mistaken Identities.</title>
        <authorList>
            <person name="Fogelson S.B."/>
            <person name="Camus A.C."/>
            <person name="Lorenz W."/>
            <person name="Vasireddy R."/>
            <person name="Vasireddy S."/>
            <person name="Smith T."/>
            <person name="Brown-Elliott B.A."/>
            <person name="Wallace R.J.Jr."/>
            <person name="Hasan N.A."/>
            <person name="Reischl U."/>
            <person name="Sanchez S."/>
        </authorList>
    </citation>
    <scope>NUCLEOTIDE SEQUENCE [LARGE SCALE GENOMIC DNA]</scope>
    <source>
        <strain evidence="9 10">1559</strain>
    </source>
</reference>
<dbReference type="AlphaFoldDB" id="A0A1S1LGG8"/>
<dbReference type="Pfam" id="PF00551">
    <property type="entry name" value="Formyl_trans_N"/>
    <property type="match status" value="1"/>
</dbReference>
<feature type="region of interest" description="Disordered" evidence="7">
    <location>
        <begin position="1"/>
        <end position="21"/>
    </location>
</feature>
<dbReference type="InterPro" id="IPR036477">
    <property type="entry name" value="Formyl_transf_N_sf"/>
</dbReference>
<feature type="domain" description="Formyl transferase N-terminal" evidence="8">
    <location>
        <begin position="28"/>
        <end position="205"/>
    </location>
</feature>
<feature type="binding site" evidence="6">
    <location>
        <begin position="113"/>
        <end position="116"/>
    </location>
    <ligand>
        <name>(6R)-10-formyltetrahydrofolate</name>
        <dbReference type="ChEBI" id="CHEBI:195366"/>
    </ligand>
</feature>
<evidence type="ECO:0000256" key="3">
    <source>
        <dbReference type="ARBA" id="ARBA00022755"/>
    </source>
</evidence>
<evidence type="ECO:0000256" key="4">
    <source>
        <dbReference type="ARBA" id="ARBA00038440"/>
    </source>
</evidence>
<comment type="catalytic activity">
    <reaction evidence="5 6">
        <text>N(1)-(5-phospho-beta-D-ribosyl)glycinamide + (6R)-10-formyltetrahydrofolate = N(2)-formyl-N(1)-(5-phospho-beta-D-ribosyl)glycinamide + (6S)-5,6,7,8-tetrahydrofolate + H(+)</text>
        <dbReference type="Rhea" id="RHEA:15053"/>
        <dbReference type="ChEBI" id="CHEBI:15378"/>
        <dbReference type="ChEBI" id="CHEBI:57453"/>
        <dbReference type="ChEBI" id="CHEBI:143788"/>
        <dbReference type="ChEBI" id="CHEBI:147286"/>
        <dbReference type="ChEBI" id="CHEBI:195366"/>
        <dbReference type="EC" id="2.1.2.2"/>
    </reaction>
</comment>
<dbReference type="GO" id="GO:0005829">
    <property type="term" value="C:cytosol"/>
    <property type="evidence" value="ECO:0007669"/>
    <property type="project" value="TreeGrafter"/>
</dbReference>
<evidence type="ECO:0000256" key="2">
    <source>
        <dbReference type="ARBA" id="ARBA00022679"/>
    </source>
</evidence>
<protein>
    <recommendedName>
        <fullName evidence="6">Phosphoribosylglycinamide formyltransferase</fullName>
        <ecNumber evidence="6">2.1.2.2</ecNumber>
    </recommendedName>
    <alternativeName>
        <fullName evidence="6">5'-phosphoribosylglycinamide transformylase</fullName>
    </alternativeName>
    <alternativeName>
        <fullName evidence="6">GAR transformylase</fullName>
        <shortName evidence="6">GART</shortName>
    </alternativeName>
</protein>
<comment type="pathway">
    <text evidence="1 6">Purine metabolism; IMP biosynthesis via de novo pathway; N(2)-formyl-N(1)-(5-phospho-D-ribosyl)glycinamide from N(1)-(5-phospho-D-ribosyl)glycinamide (10-formyl THF route): step 1/1.</text>
</comment>
<dbReference type="OrthoDB" id="9806170at2"/>
<accession>A0A1S1LGG8</accession>
<comment type="similarity">
    <text evidence="4 6">Belongs to the GART family.</text>
</comment>
<gene>
    <name evidence="6" type="primary">purN</name>
    <name evidence="9" type="ORF">BKG76_04840</name>
</gene>
<organism evidence="9 10">
    <name type="scientific">Mycobacteroides franklinii</name>
    <dbReference type="NCBI Taxonomy" id="948102"/>
    <lineage>
        <taxon>Bacteria</taxon>
        <taxon>Bacillati</taxon>
        <taxon>Actinomycetota</taxon>
        <taxon>Actinomycetes</taxon>
        <taxon>Mycobacteriales</taxon>
        <taxon>Mycobacteriaceae</taxon>
        <taxon>Mycobacteroides</taxon>
    </lineage>
</organism>
<feature type="site" description="Raises pKa of active site His" evidence="6">
    <location>
        <position position="168"/>
    </location>
</feature>
<dbReference type="InterPro" id="IPR001555">
    <property type="entry name" value="GART_AS"/>
</dbReference>
<feature type="active site" description="Proton donor" evidence="6">
    <location>
        <position position="132"/>
    </location>
</feature>
<dbReference type="CDD" id="cd08645">
    <property type="entry name" value="FMT_core_GART"/>
    <property type="match status" value="1"/>
</dbReference>
<feature type="binding site" evidence="6">
    <location>
        <position position="130"/>
    </location>
    <ligand>
        <name>(6R)-10-formyltetrahydrofolate</name>
        <dbReference type="ChEBI" id="CHEBI:195366"/>
    </ligand>
</feature>
<sequence length="223" mass="23393">MSEPDPLRASGSSTPGQSVEIAPSAPARVVVLASGTGTLLRSLLDAATGDFPARIVAVGTDRECAALDIATGAQLPSYTARLADYESREQWDAAITEATAVHRPDLVVSAGFMKILGPQFLSQFLGRVINTHPALLPSFPGAHAVPEALAHGVKVTGCTVHLVDAGMDTGPILAQQPVPVHEDDDEASLHERIKVVERTLLVDVLAAVATRGLTWNGRRASIK</sequence>
<dbReference type="NCBIfam" id="TIGR00639">
    <property type="entry name" value="PurN"/>
    <property type="match status" value="1"/>
</dbReference>
<evidence type="ECO:0000313" key="10">
    <source>
        <dbReference type="Proteomes" id="UP000179616"/>
    </source>
</evidence>
<evidence type="ECO:0000256" key="6">
    <source>
        <dbReference type="HAMAP-Rule" id="MF_01930"/>
    </source>
</evidence>
<keyword evidence="3 6" id="KW-0658">Purine biosynthesis</keyword>
<name>A0A1S1LGG8_9MYCO</name>
<feature type="binding site" evidence="6">
    <location>
        <position position="88"/>
    </location>
    <ligand>
        <name>(6R)-10-formyltetrahydrofolate</name>
        <dbReference type="ChEBI" id="CHEBI:195366"/>
    </ligand>
</feature>
<dbReference type="PANTHER" id="PTHR43369:SF2">
    <property type="entry name" value="PHOSPHORIBOSYLGLYCINAMIDE FORMYLTRANSFERASE"/>
    <property type="match status" value="1"/>
</dbReference>
<dbReference type="PROSITE" id="PS00373">
    <property type="entry name" value="GART"/>
    <property type="match status" value="1"/>
</dbReference>
<dbReference type="EMBL" id="MLIK01000004">
    <property type="protein sequence ID" value="OHU31458.1"/>
    <property type="molecule type" value="Genomic_DNA"/>
</dbReference>
<keyword evidence="2 6" id="KW-0808">Transferase</keyword>
<evidence type="ECO:0000256" key="7">
    <source>
        <dbReference type="SAM" id="MobiDB-lite"/>
    </source>
</evidence>
<dbReference type="GO" id="GO:0006189">
    <property type="term" value="P:'de novo' IMP biosynthetic process"/>
    <property type="evidence" value="ECO:0007669"/>
    <property type="project" value="UniProtKB-UniRule"/>
</dbReference>
<dbReference type="STRING" id="948102.BKG76_04840"/>
<evidence type="ECO:0000256" key="5">
    <source>
        <dbReference type="ARBA" id="ARBA00047664"/>
    </source>
</evidence>
<comment type="caution">
    <text evidence="6">Lacks conserved residue(s) required for the propagation of feature annotation.</text>
</comment>
<evidence type="ECO:0000313" key="9">
    <source>
        <dbReference type="EMBL" id="OHU31458.1"/>
    </source>
</evidence>